<reference evidence="2 3" key="2">
    <citation type="submission" date="2019-01" db="EMBL/GenBank/DDBJ databases">
        <title>Motilimonas pumilus sp. nov., isolated from the gut of sea cucumber (Apostichopus japonicus).</title>
        <authorList>
            <person name="Wang F.-Q."/>
            <person name="Ren L.-H."/>
            <person name="Lin Y.-W."/>
            <person name="Sun G.-H."/>
            <person name="Du Z.-J."/>
            <person name="Zhao J.-X."/>
            <person name="Liu X.-J."/>
            <person name="Liu L.-J."/>
        </authorList>
    </citation>
    <scope>NUCLEOTIDE SEQUENCE [LARGE SCALE GENOMIC DNA]</scope>
    <source>
        <strain evidence="2 3">PLHSC7-2</strain>
    </source>
</reference>
<name>A0A418YIC4_9GAMM</name>
<dbReference type="EMBL" id="QZCH01000002">
    <property type="protein sequence ID" value="RJG50411.1"/>
    <property type="molecule type" value="Genomic_DNA"/>
</dbReference>
<keyword evidence="1" id="KW-0732">Signal</keyword>
<comment type="caution">
    <text evidence="2">The sequence shown here is derived from an EMBL/GenBank/DDBJ whole genome shotgun (WGS) entry which is preliminary data.</text>
</comment>
<dbReference type="RefSeq" id="WP_119909213.1">
    <property type="nucleotide sequence ID" value="NZ_QZCH01000002.1"/>
</dbReference>
<reference evidence="2 3" key="1">
    <citation type="submission" date="2018-09" db="EMBL/GenBank/DDBJ databases">
        <authorList>
            <person name="Wang F."/>
        </authorList>
    </citation>
    <scope>NUCLEOTIDE SEQUENCE [LARGE SCALE GENOMIC DNA]</scope>
    <source>
        <strain evidence="2 3">PLHSC7-2</strain>
    </source>
</reference>
<dbReference type="Proteomes" id="UP000283255">
    <property type="component" value="Unassembled WGS sequence"/>
</dbReference>
<protein>
    <submittedName>
        <fullName evidence="2">Uncharacterized protein</fullName>
    </submittedName>
</protein>
<dbReference type="AlphaFoldDB" id="A0A418YIC4"/>
<proteinExistence type="predicted"/>
<organism evidence="2 3">
    <name type="scientific">Motilimonas pumila</name>
    <dbReference type="NCBI Taxonomy" id="2303987"/>
    <lineage>
        <taxon>Bacteria</taxon>
        <taxon>Pseudomonadati</taxon>
        <taxon>Pseudomonadota</taxon>
        <taxon>Gammaproteobacteria</taxon>
        <taxon>Alteromonadales</taxon>
        <taxon>Alteromonadales genera incertae sedis</taxon>
        <taxon>Motilimonas</taxon>
    </lineage>
</organism>
<keyword evidence="3" id="KW-1185">Reference proteome</keyword>
<sequence>MTIKQPVTMWMIGVTSYCLSLYATAYTTDEAYQVVDNAMIELNMIALPTVPVSTKNALNLKAPHHVLQKSREVYANLQQLKQLKGLDSSPVPYFPTSSIQEADLEQVIDLIYMDIKVLQQAHKVESPKQYAPLPQGTTYTELFVRLDELNQRIVPLLQEEQAIYLYPAVISLISDLDAIRQARKIYDPVAIAAGSTNKQNYDVYYQLVKIHYHLHRFCVLNASLCSSGGINAMAVEGNQIPEDIISDAIYNLMAEVGVIKINMGLNKPTKEFAALQGRDMNKVFDAALTAQNLAATIR</sequence>
<feature type="chain" id="PRO_5019114400" evidence="1">
    <location>
        <begin position="26"/>
        <end position="298"/>
    </location>
</feature>
<gene>
    <name evidence="2" type="ORF">D1Z90_02725</name>
</gene>
<evidence type="ECO:0000313" key="2">
    <source>
        <dbReference type="EMBL" id="RJG50411.1"/>
    </source>
</evidence>
<feature type="signal peptide" evidence="1">
    <location>
        <begin position="1"/>
        <end position="25"/>
    </location>
</feature>
<evidence type="ECO:0000256" key="1">
    <source>
        <dbReference type="SAM" id="SignalP"/>
    </source>
</evidence>
<evidence type="ECO:0000313" key="3">
    <source>
        <dbReference type="Proteomes" id="UP000283255"/>
    </source>
</evidence>
<accession>A0A418YIC4</accession>